<evidence type="ECO:0000313" key="1">
    <source>
        <dbReference type="EMBL" id="GFX99961.1"/>
    </source>
</evidence>
<accession>A0A8X6V0J5</accession>
<dbReference type="EMBL" id="BMAU01021215">
    <property type="protein sequence ID" value="GFX99961.1"/>
    <property type="molecule type" value="Genomic_DNA"/>
</dbReference>
<organism evidence="1 2">
    <name type="scientific">Trichonephila clavipes</name>
    <name type="common">Golden silk orbweaver</name>
    <name type="synonym">Nephila clavipes</name>
    <dbReference type="NCBI Taxonomy" id="2585209"/>
    <lineage>
        <taxon>Eukaryota</taxon>
        <taxon>Metazoa</taxon>
        <taxon>Ecdysozoa</taxon>
        <taxon>Arthropoda</taxon>
        <taxon>Chelicerata</taxon>
        <taxon>Arachnida</taxon>
        <taxon>Araneae</taxon>
        <taxon>Araneomorphae</taxon>
        <taxon>Entelegynae</taxon>
        <taxon>Araneoidea</taxon>
        <taxon>Nephilidae</taxon>
        <taxon>Trichonephila</taxon>
    </lineage>
</organism>
<gene>
    <name evidence="1" type="primary">NCL1_58129</name>
    <name evidence="1" type="ORF">TNCV_259981</name>
</gene>
<sequence length="76" mass="8400">MDVCKCIVPLRHGGTLNSRRAASHLVWLVEGEERWEAPGHSQGFLPLNCGGTEQNRTVTSMVLKAKANDRRKNSSP</sequence>
<reference evidence="1" key="1">
    <citation type="submission" date="2020-08" db="EMBL/GenBank/DDBJ databases">
        <title>Multicomponent nature underlies the extraordinary mechanical properties of spider dragline silk.</title>
        <authorList>
            <person name="Kono N."/>
            <person name="Nakamura H."/>
            <person name="Mori M."/>
            <person name="Yoshida Y."/>
            <person name="Ohtoshi R."/>
            <person name="Malay A.D."/>
            <person name="Moran D.A.P."/>
            <person name="Tomita M."/>
            <person name="Numata K."/>
            <person name="Arakawa K."/>
        </authorList>
    </citation>
    <scope>NUCLEOTIDE SEQUENCE</scope>
</reference>
<evidence type="ECO:0000313" key="2">
    <source>
        <dbReference type="Proteomes" id="UP000887159"/>
    </source>
</evidence>
<keyword evidence="2" id="KW-1185">Reference proteome</keyword>
<dbReference type="Proteomes" id="UP000887159">
    <property type="component" value="Unassembled WGS sequence"/>
</dbReference>
<name>A0A8X6V0J5_TRICX</name>
<proteinExistence type="predicted"/>
<protein>
    <submittedName>
        <fullName evidence="1">Uncharacterized protein</fullName>
    </submittedName>
</protein>
<dbReference type="AlphaFoldDB" id="A0A8X6V0J5"/>
<comment type="caution">
    <text evidence="1">The sequence shown here is derived from an EMBL/GenBank/DDBJ whole genome shotgun (WGS) entry which is preliminary data.</text>
</comment>